<feature type="compositionally biased region" description="Polar residues" evidence="6">
    <location>
        <begin position="344"/>
        <end position="370"/>
    </location>
</feature>
<dbReference type="InterPro" id="IPR057244">
    <property type="entry name" value="GAIN_B"/>
</dbReference>
<evidence type="ECO:0000256" key="3">
    <source>
        <dbReference type="ARBA" id="ARBA00022989"/>
    </source>
</evidence>
<dbReference type="CDD" id="cd15040">
    <property type="entry name" value="7tmB2_Adhesion"/>
    <property type="match status" value="1"/>
</dbReference>
<dbReference type="Proteomes" id="UP000694941">
    <property type="component" value="Unplaced"/>
</dbReference>
<evidence type="ECO:0000256" key="2">
    <source>
        <dbReference type="ARBA" id="ARBA00022692"/>
    </source>
</evidence>
<feature type="transmembrane region" description="Helical" evidence="7">
    <location>
        <begin position="211"/>
        <end position="235"/>
    </location>
</feature>
<accession>A0ABM1S8B5</accession>
<dbReference type="InterPro" id="IPR017981">
    <property type="entry name" value="GPCR_2-like_7TM"/>
</dbReference>
<evidence type="ECO:0000259" key="8">
    <source>
        <dbReference type="PROSITE" id="PS50221"/>
    </source>
</evidence>
<feature type="transmembrane region" description="Helical" evidence="7">
    <location>
        <begin position="67"/>
        <end position="89"/>
    </location>
</feature>
<dbReference type="Pfam" id="PF00002">
    <property type="entry name" value="7tm_2"/>
    <property type="match status" value="1"/>
</dbReference>
<dbReference type="PANTHER" id="PTHR47767:SF1">
    <property type="entry name" value="ADHESION G PROTEIN-COUPLED RECEPTOR G7"/>
    <property type="match status" value="1"/>
</dbReference>
<proteinExistence type="predicted"/>
<evidence type="ECO:0000256" key="1">
    <source>
        <dbReference type="ARBA" id="ARBA00004141"/>
    </source>
</evidence>
<name>A0ABM1S8B5_LIMPO</name>
<evidence type="ECO:0000256" key="7">
    <source>
        <dbReference type="SAM" id="Phobius"/>
    </source>
</evidence>
<dbReference type="InterPro" id="IPR046338">
    <property type="entry name" value="GAIN_dom_sf"/>
</dbReference>
<keyword evidence="4 7" id="KW-0472">Membrane</keyword>
<gene>
    <name evidence="11" type="primary">LOC106458030</name>
</gene>
<feature type="domain" description="GAIN-B" evidence="8">
    <location>
        <begin position="1"/>
        <end position="55"/>
    </location>
</feature>
<reference evidence="11" key="1">
    <citation type="submission" date="2025-08" db="UniProtKB">
        <authorList>
            <consortium name="RefSeq"/>
        </authorList>
    </citation>
    <scope>IDENTIFICATION</scope>
    <source>
        <tissue evidence="11">Muscle</tissue>
    </source>
</reference>
<organism evidence="10 11">
    <name type="scientific">Limulus polyphemus</name>
    <name type="common">Atlantic horseshoe crab</name>
    <dbReference type="NCBI Taxonomy" id="6850"/>
    <lineage>
        <taxon>Eukaryota</taxon>
        <taxon>Metazoa</taxon>
        <taxon>Ecdysozoa</taxon>
        <taxon>Arthropoda</taxon>
        <taxon>Chelicerata</taxon>
        <taxon>Merostomata</taxon>
        <taxon>Xiphosura</taxon>
        <taxon>Limulidae</taxon>
        <taxon>Limulus</taxon>
    </lineage>
</organism>
<evidence type="ECO:0000256" key="6">
    <source>
        <dbReference type="SAM" id="MobiDB-lite"/>
    </source>
</evidence>
<protein>
    <submittedName>
        <fullName evidence="11">Adhesion G-protein coupled receptor G2-like</fullName>
    </submittedName>
</protein>
<dbReference type="PANTHER" id="PTHR47767">
    <property type="entry name" value="ADHESION G PROTEIN-COUPLED RECEPTOR G7"/>
    <property type="match status" value="1"/>
</dbReference>
<dbReference type="InterPro" id="IPR000203">
    <property type="entry name" value="GPS"/>
</dbReference>
<dbReference type="InterPro" id="IPR053066">
    <property type="entry name" value="ADGR_G7"/>
</dbReference>
<dbReference type="PROSITE" id="PS50221">
    <property type="entry name" value="GAIN_B"/>
    <property type="match status" value="1"/>
</dbReference>
<dbReference type="RefSeq" id="XP_022239870.1">
    <property type="nucleotide sequence ID" value="XM_022384162.1"/>
</dbReference>
<evidence type="ECO:0000256" key="5">
    <source>
        <dbReference type="ARBA" id="ARBA00023157"/>
    </source>
</evidence>
<feature type="transmembrane region" description="Helical" evidence="7">
    <location>
        <begin position="170"/>
        <end position="191"/>
    </location>
</feature>
<dbReference type="Pfam" id="PF01825">
    <property type="entry name" value="GPS"/>
    <property type="match status" value="1"/>
</dbReference>
<keyword evidence="10" id="KW-1185">Reference proteome</keyword>
<dbReference type="InterPro" id="IPR000832">
    <property type="entry name" value="GPCR_2_secretin-like"/>
</dbReference>
<feature type="region of interest" description="Disordered" evidence="6">
    <location>
        <begin position="466"/>
        <end position="491"/>
    </location>
</feature>
<keyword evidence="2 7" id="KW-0812">Transmembrane</keyword>
<evidence type="ECO:0000256" key="4">
    <source>
        <dbReference type="ARBA" id="ARBA00023136"/>
    </source>
</evidence>
<keyword evidence="5" id="KW-1015">Disulfide bond</keyword>
<dbReference type="Gene3D" id="2.60.220.50">
    <property type="match status" value="1"/>
</dbReference>
<dbReference type="PRINTS" id="PR00249">
    <property type="entry name" value="GPCRSECRETIN"/>
</dbReference>
<dbReference type="SMART" id="SM00303">
    <property type="entry name" value="GPS"/>
    <property type="match status" value="1"/>
</dbReference>
<keyword evidence="3 7" id="KW-1133">Transmembrane helix</keyword>
<evidence type="ECO:0000313" key="10">
    <source>
        <dbReference type="Proteomes" id="UP000694941"/>
    </source>
</evidence>
<dbReference type="PROSITE" id="PS50261">
    <property type="entry name" value="G_PROTEIN_RECEP_F2_4"/>
    <property type="match status" value="1"/>
</dbReference>
<evidence type="ECO:0000259" key="9">
    <source>
        <dbReference type="PROSITE" id="PS50261"/>
    </source>
</evidence>
<feature type="transmembrane region" description="Helical" evidence="7">
    <location>
        <begin position="256"/>
        <end position="285"/>
    </location>
</feature>
<feature type="compositionally biased region" description="Basic and acidic residues" evidence="6">
    <location>
        <begin position="533"/>
        <end position="543"/>
    </location>
</feature>
<feature type="region of interest" description="Disordered" evidence="6">
    <location>
        <begin position="342"/>
        <end position="370"/>
    </location>
</feature>
<feature type="transmembrane region" description="Helical" evidence="7">
    <location>
        <begin position="125"/>
        <end position="149"/>
    </location>
</feature>
<feature type="compositionally biased region" description="Low complexity" evidence="6">
    <location>
        <begin position="476"/>
        <end position="491"/>
    </location>
</feature>
<dbReference type="GeneID" id="106458030"/>
<evidence type="ECO:0000313" key="11">
    <source>
        <dbReference type="RefSeq" id="XP_022239870.1"/>
    </source>
</evidence>
<dbReference type="Gene3D" id="1.20.1070.10">
    <property type="entry name" value="Rhodopsin 7-helix transmembrane proteins"/>
    <property type="match status" value="1"/>
</dbReference>
<feature type="transmembrane region" description="Helical" evidence="7">
    <location>
        <begin position="101"/>
        <end position="119"/>
    </location>
</feature>
<sequence length="543" mass="60976">MATPEERRIICVYWNEKERTWVTNGLSTNQTGNWTICASTHMTTFSILLDPIPTDRINSDHQEALSVISYIGCVMSIFGLILTILTYSLFRCLNRDRSGKILLNLCVSMLLMNIAFLIGSQQRSSVHVCVIVAVLIHYFLLTSLAWMCVEAINMYQMLIHVFASTETRFLLKRCLIAWGIPLLIVGATAGMSFEVYGYENTFCMLSPVNPYAYYIFFLGPACIILIVNLIIFVMVTRILLQPRMNTRPGVQSHGSLYAVIGAQVRGAFTVMTLLGVTWIFGALAIDKVRLVFQYIFCIANSLQGFLIFLVRCLQFPEARNAWIQLLQTGTLKKYRGVVPPGGSWYTTSNPNRKQSNGHTTTDRMLSSTSNDTTNSMLFNNSCWNPTPNKGSASHNSKHTNLCLFSKHVKQPKDKDLLKEEINAVDDNQSDSPYSGNTSDKINANSLRLSQNSDQFASICFIDDDEPNNSEGGGISGDESGYQSSSPKSKYPWKYSSAFKKLDEIVDLNFEESKHIQNHLSSKDFNSSQLSHFKSNDEETPHIC</sequence>
<feature type="region of interest" description="Disordered" evidence="6">
    <location>
        <begin position="524"/>
        <end position="543"/>
    </location>
</feature>
<dbReference type="SUPFAM" id="SSF81321">
    <property type="entry name" value="Family A G protein-coupled receptor-like"/>
    <property type="match status" value="1"/>
</dbReference>
<feature type="domain" description="G-protein coupled receptors family 2 profile 2" evidence="9">
    <location>
        <begin position="65"/>
        <end position="315"/>
    </location>
</feature>
<feature type="transmembrane region" description="Helical" evidence="7">
    <location>
        <begin position="291"/>
        <end position="310"/>
    </location>
</feature>
<comment type="subcellular location">
    <subcellularLocation>
        <location evidence="1">Membrane</location>
        <topology evidence="1">Multi-pass membrane protein</topology>
    </subcellularLocation>
</comment>